<proteinExistence type="predicted"/>
<name>X6LZ15_RETFI</name>
<evidence type="ECO:0000313" key="3">
    <source>
        <dbReference type="EMBL" id="ETO06611.1"/>
    </source>
</evidence>
<dbReference type="SUPFAM" id="SSF52540">
    <property type="entry name" value="P-loop containing nucleoside triphosphate hydrolases"/>
    <property type="match status" value="1"/>
</dbReference>
<feature type="domain" description="NACHT" evidence="2">
    <location>
        <begin position="63"/>
        <end position="104"/>
    </location>
</feature>
<evidence type="ECO:0000259" key="2">
    <source>
        <dbReference type="Pfam" id="PF05729"/>
    </source>
</evidence>
<dbReference type="InterPro" id="IPR007111">
    <property type="entry name" value="NACHT_NTPase"/>
</dbReference>
<evidence type="ECO:0000256" key="1">
    <source>
        <dbReference type="SAM" id="MobiDB-lite"/>
    </source>
</evidence>
<comment type="caution">
    <text evidence="3">The sequence shown here is derived from an EMBL/GenBank/DDBJ whole genome shotgun (WGS) entry which is preliminary data.</text>
</comment>
<feature type="compositionally biased region" description="Acidic residues" evidence="1">
    <location>
        <begin position="47"/>
        <end position="57"/>
    </location>
</feature>
<sequence length="124" mass="14728">MKMKNGQIQWITLIYTQQKITELEDIWKIKKPADAENKKVEEKKVEEDDNEEKKDEEELEFRHISINGEAGTGKSVLAQNIAYLWASKQMWNDRFELLLQILLKKIANIFEKDMNKNDDDIEEQ</sequence>
<dbReference type="AlphaFoldDB" id="X6LZ15"/>
<dbReference type="InterPro" id="IPR027417">
    <property type="entry name" value="P-loop_NTPase"/>
</dbReference>
<gene>
    <name evidence="3" type="ORF">RFI_30781</name>
</gene>
<reference evidence="3 4" key="1">
    <citation type="journal article" date="2013" name="Curr. Biol.">
        <title>The Genome of the Foraminiferan Reticulomyxa filosa.</title>
        <authorList>
            <person name="Glockner G."/>
            <person name="Hulsmann N."/>
            <person name="Schleicher M."/>
            <person name="Noegel A.A."/>
            <person name="Eichinger L."/>
            <person name="Gallinger C."/>
            <person name="Pawlowski J."/>
            <person name="Sierra R."/>
            <person name="Euteneuer U."/>
            <person name="Pillet L."/>
            <person name="Moustafa A."/>
            <person name="Platzer M."/>
            <person name="Groth M."/>
            <person name="Szafranski K."/>
            <person name="Schliwa M."/>
        </authorList>
    </citation>
    <scope>NUCLEOTIDE SEQUENCE [LARGE SCALE GENOMIC DNA]</scope>
</reference>
<keyword evidence="4" id="KW-1185">Reference proteome</keyword>
<dbReference type="Pfam" id="PF05729">
    <property type="entry name" value="NACHT"/>
    <property type="match status" value="1"/>
</dbReference>
<dbReference type="EMBL" id="ASPP01026967">
    <property type="protein sequence ID" value="ETO06611.1"/>
    <property type="molecule type" value="Genomic_DNA"/>
</dbReference>
<dbReference type="Gene3D" id="3.40.50.300">
    <property type="entry name" value="P-loop containing nucleotide triphosphate hydrolases"/>
    <property type="match status" value="1"/>
</dbReference>
<feature type="region of interest" description="Disordered" evidence="1">
    <location>
        <begin position="36"/>
        <end position="57"/>
    </location>
</feature>
<dbReference type="Proteomes" id="UP000023152">
    <property type="component" value="Unassembled WGS sequence"/>
</dbReference>
<accession>X6LZ15</accession>
<organism evidence="3 4">
    <name type="scientific">Reticulomyxa filosa</name>
    <dbReference type="NCBI Taxonomy" id="46433"/>
    <lineage>
        <taxon>Eukaryota</taxon>
        <taxon>Sar</taxon>
        <taxon>Rhizaria</taxon>
        <taxon>Retaria</taxon>
        <taxon>Foraminifera</taxon>
        <taxon>Monothalamids</taxon>
        <taxon>Reticulomyxidae</taxon>
        <taxon>Reticulomyxa</taxon>
    </lineage>
</organism>
<protein>
    <recommendedName>
        <fullName evidence="2">NACHT domain-containing protein</fullName>
    </recommendedName>
</protein>
<evidence type="ECO:0000313" key="4">
    <source>
        <dbReference type="Proteomes" id="UP000023152"/>
    </source>
</evidence>
<feature type="compositionally biased region" description="Basic and acidic residues" evidence="1">
    <location>
        <begin position="36"/>
        <end position="46"/>
    </location>
</feature>